<dbReference type="InterPro" id="IPR050624">
    <property type="entry name" value="HTH-type_Tx_Regulator"/>
</dbReference>
<dbReference type="RefSeq" id="WP_061833883.1">
    <property type="nucleotide sequence ID" value="NZ_LUKE01000001.1"/>
</dbReference>
<name>A0A150WPT5_BDEBC</name>
<dbReference type="InterPro" id="IPR001647">
    <property type="entry name" value="HTH_TetR"/>
</dbReference>
<dbReference type="GO" id="GO:0003677">
    <property type="term" value="F:DNA binding"/>
    <property type="evidence" value="ECO:0007669"/>
    <property type="project" value="UniProtKB-UniRule"/>
</dbReference>
<feature type="domain" description="HTH tetR-type" evidence="3">
    <location>
        <begin position="1"/>
        <end position="61"/>
    </location>
</feature>
<dbReference type="InterPro" id="IPR025722">
    <property type="entry name" value="TetR"/>
</dbReference>
<feature type="DNA-binding region" description="H-T-H motif" evidence="2">
    <location>
        <begin position="24"/>
        <end position="43"/>
    </location>
</feature>
<dbReference type="OrthoDB" id="5291629at2"/>
<evidence type="ECO:0000259" key="3">
    <source>
        <dbReference type="PROSITE" id="PS50977"/>
    </source>
</evidence>
<dbReference type="SUPFAM" id="SSF46689">
    <property type="entry name" value="Homeodomain-like"/>
    <property type="match status" value="1"/>
</dbReference>
<protein>
    <submittedName>
        <fullName evidence="4">TetR family transcriptional regulator</fullName>
    </submittedName>
</protein>
<gene>
    <name evidence="4" type="ORF">AZI86_04475</name>
</gene>
<dbReference type="PANTHER" id="PTHR43479:SF11">
    <property type="entry name" value="ACREF_ENVCD OPERON REPRESSOR-RELATED"/>
    <property type="match status" value="1"/>
</dbReference>
<dbReference type="EMBL" id="LUKE01000001">
    <property type="protein sequence ID" value="KYG66317.1"/>
    <property type="molecule type" value="Genomic_DNA"/>
</dbReference>
<dbReference type="PROSITE" id="PS50977">
    <property type="entry name" value="HTH_TETR_2"/>
    <property type="match status" value="1"/>
</dbReference>
<comment type="caution">
    <text evidence="4">The sequence shown here is derived from an EMBL/GenBank/DDBJ whole genome shotgun (WGS) entry which is preliminary data.</text>
</comment>
<dbReference type="InterPro" id="IPR009057">
    <property type="entry name" value="Homeodomain-like_sf"/>
</dbReference>
<evidence type="ECO:0000313" key="5">
    <source>
        <dbReference type="Proteomes" id="UP000075320"/>
    </source>
</evidence>
<keyword evidence="5" id="KW-1185">Reference proteome</keyword>
<dbReference type="PRINTS" id="PR00455">
    <property type="entry name" value="HTHTETR"/>
</dbReference>
<dbReference type="PANTHER" id="PTHR43479">
    <property type="entry name" value="ACREF/ENVCD OPERON REPRESSOR-RELATED"/>
    <property type="match status" value="1"/>
</dbReference>
<evidence type="ECO:0000256" key="2">
    <source>
        <dbReference type="PROSITE-ProRule" id="PRU00335"/>
    </source>
</evidence>
<evidence type="ECO:0000313" key="4">
    <source>
        <dbReference type="EMBL" id="KYG66317.1"/>
    </source>
</evidence>
<dbReference type="AlphaFoldDB" id="A0A150WPT5"/>
<evidence type="ECO:0000256" key="1">
    <source>
        <dbReference type="ARBA" id="ARBA00023125"/>
    </source>
</evidence>
<dbReference type="Gene3D" id="1.10.357.10">
    <property type="entry name" value="Tetracycline Repressor, domain 2"/>
    <property type="match status" value="1"/>
</dbReference>
<reference evidence="4 5" key="1">
    <citation type="submission" date="2016-03" db="EMBL/GenBank/DDBJ databases">
        <authorList>
            <person name="Ploux O."/>
        </authorList>
    </citation>
    <scope>NUCLEOTIDE SEQUENCE [LARGE SCALE GENOMIC DNA]</scope>
    <source>
        <strain evidence="4 5">R0</strain>
    </source>
</reference>
<proteinExistence type="predicted"/>
<sequence>MKTKERILMTSVDLFNRSGVVAVTTNHIAKAMNISPGNLYFHYDNKEEILEELFRRMAKETYDVWRPRRTKKYTPLGFINENFELYWKYRFFHREMYALRRKDPQLAKMWRDHIQKMMKLMVILYRHWVKDGKMAKIAEVSEMQYIAESLLAMSTTFLQFFESAEKTAGKRSIERGKRHVARLLLPYTAGETKDEFEKFLKS</sequence>
<dbReference type="Pfam" id="PF00440">
    <property type="entry name" value="TetR_N"/>
    <property type="match status" value="1"/>
</dbReference>
<accession>A0A150WPT5</accession>
<dbReference type="Pfam" id="PF13972">
    <property type="entry name" value="TetR"/>
    <property type="match status" value="1"/>
</dbReference>
<dbReference type="Proteomes" id="UP000075320">
    <property type="component" value="Unassembled WGS sequence"/>
</dbReference>
<organism evidence="4 5">
    <name type="scientific">Bdellovibrio bacteriovorus</name>
    <dbReference type="NCBI Taxonomy" id="959"/>
    <lineage>
        <taxon>Bacteria</taxon>
        <taxon>Pseudomonadati</taxon>
        <taxon>Bdellovibrionota</taxon>
        <taxon>Bdellovibrionia</taxon>
        <taxon>Bdellovibrionales</taxon>
        <taxon>Pseudobdellovibrionaceae</taxon>
        <taxon>Bdellovibrio</taxon>
    </lineage>
</organism>
<keyword evidence="1 2" id="KW-0238">DNA-binding</keyword>